<dbReference type="Proteomes" id="UP001642409">
    <property type="component" value="Unassembled WGS sequence"/>
</dbReference>
<evidence type="ECO:0000313" key="6">
    <source>
        <dbReference type="Proteomes" id="UP001642409"/>
    </source>
</evidence>
<evidence type="ECO:0000256" key="1">
    <source>
        <dbReference type="ARBA" id="ARBA00022614"/>
    </source>
</evidence>
<proteinExistence type="predicted"/>
<dbReference type="Gene3D" id="3.80.10.10">
    <property type="entry name" value="Ribonuclease Inhibitor"/>
    <property type="match status" value="3"/>
</dbReference>
<keyword evidence="1" id="KW-0433">Leucine-rich repeat</keyword>
<dbReference type="SUPFAM" id="SSF52058">
    <property type="entry name" value="L domain-like"/>
    <property type="match status" value="2"/>
</dbReference>
<dbReference type="PROSITE" id="PS51450">
    <property type="entry name" value="LRR"/>
    <property type="match status" value="3"/>
</dbReference>
<protein>
    <submittedName>
        <fullName evidence="4">Uncharacterized protein</fullName>
    </submittedName>
</protein>
<accession>A0AA86S5U3</accession>
<evidence type="ECO:0000256" key="3">
    <source>
        <dbReference type="SAM" id="Coils"/>
    </source>
</evidence>
<keyword evidence="6" id="KW-1185">Reference proteome</keyword>
<dbReference type="InterPro" id="IPR032675">
    <property type="entry name" value="LRR_dom_sf"/>
</dbReference>
<evidence type="ECO:0000313" key="4">
    <source>
        <dbReference type="EMBL" id="CAI9978560.1"/>
    </source>
</evidence>
<evidence type="ECO:0000313" key="5">
    <source>
        <dbReference type="EMBL" id="CAL6002520.1"/>
    </source>
</evidence>
<dbReference type="EMBL" id="CATOUU010001185">
    <property type="protein sequence ID" value="CAI9978560.1"/>
    <property type="molecule type" value="Genomic_DNA"/>
</dbReference>
<evidence type="ECO:0000256" key="2">
    <source>
        <dbReference type="ARBA" id="ARBA00022737"/>
    </source>
</evidence>
<dbReference type="PANTHER" id="PTHR46652:SF3">
    <property type="entry name" value="LEUCINE-RICH REPEAT-CONTAINING PROTEIN 9"/>
    <property type="match status" value="1"/>
</dbReference>
<dbReference type="PANTHER" id="PTHR46652">
    <property type="entry name" value="LEUCINE-RICH REPEAT AND IQ DOMAIN-CONTAINING PROTEIN 1-RELATED"/>
    <property type="match status" value="1"/>
</dbReference>
<keyword evidence="3" id="KW-0175">Coiled coil</keyword>
<name>A0AA86S5U3_9EUKA</name>
<sequence length="523" mass="60419">MNENTVNKLYDAKMTRRYEGKIKDGVLEIAEDPEVTNLQFLEKLDIFALNLCISNGMSVKLRSNTLQIISVYTLRDQDAEQQQRLNWNINDLELENLEVLNLRRNSLENDQLYNLAKFKKLHVLDVSFNKVDLTHIHNISSLTNLNMQRSGLKNIDLISSLVNLVELDLSENFREDTSSNDTDLSYLYVLNISFNTQLDFSPLCKLKSLTKLNMCQCGLTNIDKITSLVNLDQLDLSQNRDINLSSLYQVRSLTQLYMYQCNLKNIDQITQLINLEVLNISDNSLLTINSIDQLVNLKKLYMSLNNNIDITPLKSLVGLITLNVNNCGLKQLTALKHLINLQTLDISFNYDINISELQYLKNLKYLNLKNCKLVSIYVLSPLVNLEYLNLAENQIVYLDANVHEMTNLKEFQFYCNLVSDLSSIEQHQNFNNIDENNNKCFNISDQNKYPSEEQLFNANKMRRVESPNIQLKEIQIQHKALQTALNNFEQEVKATTSNAWQSQIQFTANVVRLFQQLNQVGFE</sequence>
<organism evidence="4">
    <name type="scientific">Hexamita inflata</name>
    <dbReference type="NCBI Taxonomy" id="28002"/>
    <lineage>
        <taxon>Eukaryota</taxon>
        <taxon>Metamonada</taxon>
        <taxon>Diplomonadida</taxon>
        <taxon>Hexamitidae</taxon>
        <taxon>Hexamitinae</taxon>
        <taxon>Hexamita</taxon>
    </lineage>
</organism>
<dbReference type="EMBL" id="CAXDID020000045">
    <property type="protein sequence ID" value="CAL6002520.1"/>
    <property type="molecule type" value="Genomic_DNA"/>
</dbReference>
<dbReference type="InterPro" id="IPR050836">
    <property type="entry name" value="SDS22/Internalin_LRR"/>
</dbReference>
<comment type="caution">
    <text evidence="4">The sequence shown here is derived from an EMBL/GenBank/DDBJ whole genome shotgun (WGS) entry which is preliminary data.</text>
</comment>
<gene>
    <name evidence="5" type="ORF">HINF_LOCUS17963</name>
    <name evidence="4" type="ORF">HINF_LOCUS66205</name>
</gene>
<keyword evidence="2" id="KW-0677">Repeat</keyword>
<dbReference type="InterPro" id="IPR001611">
    <property type="entry name" value="Leu-rich_rpt"/>
</dbReference>
<reference evidence="5 6" key="2">
    <citation type="submission" date="2024-07" db="EMBL/GenBank/DDBJ databases">
        <authorList>
            <person name="Akdeniz Z."/>
        </authorList>
    </citation>
    <scope>NUCLEOTIDE SEQUENCE [LARGE SCALE GENOMIC DNA]</scope>
</reference>
<feature type="coiled-coil region" evidence="3">
    <location>
        <begin position="471"/>
        <end position="498"/>
    </location>
</feature>
<reference evidence="4" key="1">
    <citation type="submission" date="2023-06" db="EMBL/GenBank/DDBJ databases">
        <authorList>
            <person name="Kurt Z."/>
        </authorList>
    </citation>
    <scope>NUCLEOTIDE SEQUENCE</scope>
</reference>
<dbReference type="AlphaFoldDB" id="A0AA86S5U3"/>